<keyword evidence="2" id="KW-1003">Cell membrane</keyword>
<feature type="domain" description="Type II secretion system protein GspF" evidence="7">
    <location>
        <begin position="166"/>
        <end position="290"/>
    </location>
</feature>
<organism evidence="8 9">
    <name type="scientific">Egibacter rhizosphaerae</name>
    <dbReference type="NCBI Taxonomy" id="1670831"/>
    <lineage>
        <taxon>Bacteria</taxon>
        <taxon>Bacillati</taxon>
        <taxon>Actinomycetota</taxon>
        <taxon>Nitriliruptoria</taxon>
        <taxon>Egibacterales</taxon>
        <taxon>Egibacteraceae</taxon>
        <taxon>Egibacter</taxon>
    </lineage>
</organism>
<sequence length="302" mass="32828">MIELLVAAGLAMWAGATLLLSHCRWFARSPLDARLRPYSALGAGREPRAGLLSFESFREIIAPLSRTVGERLARVMGVTEDLALRLQRIHSPLDPTAFRVRQIGAAVAAVGVAVLLVIALEPLRGPLAGVPLLAGPLLAFLVMEQRVATASSRWQRRIYLELPVVAEQLAMLLSSGYSLGAAVHRVAVRGNGAVATDLRRVAARMRQGLSEVEALREWAAIAQVEAVDRLMPVLAMNREASDLGRLLADEARAIRKAVQRESIERMERKGQQVWIPVTVATLVPGMIFMLIPFLAAVELFAG</sequence>
<dbReference type="GO" id="GO:0005886">
    <property type="term" value="C:plasma membrane"/>
    <property type="evidence" value="ECO:0007669"/>
    <property type="project" value="UniProtKB-SubCell"/>
</dbReference>
<dbReference type="PANTHER" id="PTHR35007">
    <property type="entry name" value="INTEGRAL MEMBRANE PROTEIN-RELATED"/>
    <property type="match status" value="1"/>
</dbReference>
<dbReference type="Proteomes" id="UP000291469">
    <property type="component" value="Chromosome"/>
</dbReference>
<evidence type="ECO:0000313" key="8">
    <source>
        <dbReference type="EMBL" id="QBI20038.1"/>
    </source>
</evidence>
<gene>
    <name evidence="8" type="ORF">ER308_11020</name>
</gene>
<evidence type="ECO:0000256" key="6">
    <source>
        <dbReference type="SAM" id="Phobius"/>
    </source>
</evidence>
<feature type="transmembrane region" description="Helical" evidence="6">
    <location>
        <begin position="126"/>
        <end position="143"/>
    </location>
</feature>
<keyword evidence="9" id="KW-1185">Reference proteome</keyword>
<accession>A0A411YFP6</accession>
<reference evidence="8 9" key="1">
    <citation type="submission" date="2019-01" db="EMBL/GenBank/DDBJ databases">
        <title>Egibacter rhizosphaerae EGI 80759T.</title>
        <authorList>
            <person name="Chen D.-D."/>
            <person name="Tian Y."/>
            <person name="Jiao J.-Y."/>
            <person name="Zhang X.-T."/>
            <person name="Zhang Y.-G."/>
            <person name="Zhang Y."/>
            <person name="Xiao M."/>
            <person name="Shu W.-S."/>
            <person name="Li W.-J."/>
        </authorList>
    </citation>
    <scope>NUCLEOTIDE SEQUENCE [LARGE SCALE GENOMIC DNA]</scope>
    <source>
        <strain evidence="8 9">EGI 80759</strain>
    </source>
</reference>
<dbReference type="Pfam" id="PF00482">
    <property type="entry name" value="T2SSF"/>
    <property type="match status" value="1"/>
</dbReference>
<evidence type="ECO:0000256" key="4">
    <source>
        <dbReference type="ARBA" id="ARBA00022989"/>
    </source>
</evidence>
<dbReference type="EMBL" id="CP036402">
    <property type="protein sequence ID" value="QBI20038.1"/>
    <property type="molecule type" value="Genomic_DNA"/>
</dbReference>
<dbReference type="OrthoDB" id="5185234at2"/>
<dbReference type="RefSeq" id="WP_131155035.1">
    <property type="nucleotide sequence ID" value="NZ_CP036402.1"/>
</dbReference>
<protein>
    <recommendedName>
        <fullName evidence="7">Type II secretion system protein GspF domain-containing protein</fullName>
    </recommendedName>
</protein>
<dbReference type="InterPro" id="IPR018076">
    <property type="entry name" value="T2SS_GspF_dom"/>
</dbReference>
<name>A0A411YFP6_9ACTN</name>
<dbReference type="InterPro" id="IPR042094">
    <property type="entry name" value="T2SS_GspF_sf"/>
</dbReference>
<dbReference type="PANTHER" id="PTHR35007:SF2">
    <property type="entry name" value="PILUS ASSEMBLE PROTEIN"/>
    <property type="match status" value="1"/>
</dbReference>
<feature type="transmembrane region" description="Helical" evidence="6">
    <location>
        <begin position="103"/>
        <end position="120"/>
    </location>
</feature>
<feature type="transmembrane region" description="Helical" evidence="6">
    <location>
        <begin position="6"/>
        <end position="27"/>
    </location>
</feature>
<evidence type="ECO:0000313" key="9">
    <source>
        <dbReference type="Proteomes" id="UP000291469"/>
    </source>
</evidence>
<comment type="subcellular location">
    <subcellularLocation>
        <location evidence="1">Cell membrane</location>
        <topology evidence="1">Multi-pass membrane protein</topology>
    </subcellularLocation>
</comment>
<keyword evidence="5 6" id="KW-0472">Membrane</keyword>
<evidence type="ECO:0000256" key="1">
    <source>
        <dbReference type="ARBA" id="ARBA00004651"/>
    </source>
</evidence>
<dbReference type="KEGG" id="erz:ER308_11020"/>
<feature type="transmembrane region" description="Helical" evidence="6">
    <location>
        <begin position="273"/>
        <end position="297"/>
    </location>
</feature>
<keyword evidence="3 6" id="KW-0812">Transmembrane</keyword>
<evidence type="ECO:0000259" key="7">
    <source>
        <dbReference type="Pfam" id="PF00482"/>
    </source>
</evidence>
<keyword evidence="4 6" id="KW-1133">Transmembrane helix</keyword>
<dbReference type="AlphaFoldDB" id="A0A411YFP6"/>
<proteinExistence type="predicted"/>
<evidence type="ECO:0000256" key="3">
    <source>
        <dbReference type="ARBA" id="ARBA00022692"/>
    </source>
</evidence>
<evidence type="ECO:0000256" key="2">
    <source>
        <dbReference type="ARBA" id="ARBA00022475"/>
    </source>
</evidence>
<evidence type="ECO:0000256" key="5">
    <source>
        <dbReference type="ARBA" id="ARBA00023136"/>
    </source>
</evidence>
<dbReference type="Gene3D" id="1.20.81.30">
    <property type="entry name" value="Type II secretion system (T2SS), domain F"/>
    <property type="match status" value="1"/>
</dbReference>